<dbReference type="EMBL" id="KV426359">
    <property type="protein sequence ID" value="KZV81903.1"/>
    <property type="molecule type" value="Genomic_DNA"/>
</dbReference>
<protein>
    <submittedName>
        <fullName evidence="1">Uncharacterized protein</fullName>
    </submittedName>
</protein>
<name>A0A165C6D2_EXIGL</name>
<dbReference type="AlphaFoldDB" id="A0A165C6D2"/>
<organism evidence="1 2">
    <name type="scientific">Exidia glandulosa HHB12029</name>
    <dbReference type="NCBI Taxonomy" id="1314781"/>
    <lineage>
        <taxon>Eukaryota</taxon>
        <taxon>Fungi</taxon>
        <taxon>Dikarya</taxon>
        <taxon>Basidiomycota</taxon>
        <taxon>Agaricomycotina</taxon>
        <taxon>Agaricomycetes</taxon>
        <taxon>Auriculariales</taxon>
        <taxon>Exidiaceae</taxon>
        <taxon>Exidia</taxon>
    </lineage>
</organism>
<accession>A0A165C6D2</accession>
<sequence length="231" mass="25759">MSSTPAPGAVQSSTPYRRPTFSPATSAWHAFHRRWWGSAGANLLDAAKESESRVLHVDAEPEVTAKLGIQPTSGAIYLRPELLHTYARAKRASTRFPSTGSGVAFLGQQGTGKSYLLVYLLLERMAAAQMTLFFTYYDNLVYLVDADGVRCLDAKFLHTDCIPASAYGSTWILVDSSYDHSPRFPIFLSPIFFTVHLSSFLLSEHRWTSKKDAVTCILDPWNVIEIFERCV</sequence>
<keyword evidence="2" id="KW-1185">Reference proteome</keyword>
<evidence type="ECO:0000313" key="2">
    <source>
        <dbReference type="Proteomes" id="UP000077266"/>
    </source>
</evidence>
<dbReference type="InParanoid" id="A0A165C6D2"/>
<reference evidence="1 2" key="1">
    <citation type="journal article" date="2016" name="Mol. Biol. Evol.">
        <title>Comparative Genomics of Early-Diverging Mushroom-Forming Fungi Provides Insights into the Origins of Lignocellulose Decay Capabilities.</title>
        <authorList>
            <person name="Nagy L.G."/>
            <person name="Riley R."/>
            <person name="Tritt A."/>
            <person name="Adam C."/>
            <person name="Daum C."/>
            <person name="Floudas D."/>
            <person name="Sun H."/>
            <person name="Yadav J.S."/>
            <person name="Pangilinan J."/>
            <person name="Larsson K.H."/>
            <person name="Matsuura K."/>
            <person name="Barry K."/>
            <person name="Labutti K."/>
            <person name="Kuo R."/>
            <person name="Ohm R.A."/>
            <person name="Bhattacharya S.S."/>
            <person name="Shirouzu T."/>
            <person name="Yoshinaga Y."/>
            <person name="Martin F.M."/>
            <person name="Grigoriev I.V."/>
            <person name="Hibbett D.S."/>
        </authorList>
    </citation>
    <scope>NUCLEOTIDE SEQUENCE [LARGE SCALE GENOMIC DNA]</scope>
    <source>
        <strain evidence="1 2">HHB12029</strain>
    </source>
</reference>
<dbReference type="STRING" id="1314781.A0A165C6D2"/>
<gene>
    <name evidence="1" type="ORF">EXIGLDRAFT_360914</name>
</gene>
<proteinExistence type="predicted"/>
<dbReference type="Proteomes" id="UP000077266">
    <property type="component" value="Unassembled WGS sequence"/>
</dbReference>
<evidence type="ECO:0000313" key="1">
    <source>
        <dbReference type="EMBL" id="KZV81903.1"/>
    </source>
</evidence>